<feature type="non-terminal residue" evidence="1">
    <location>
        <position position="477"/>
    </location>
</feature>
<dbReference type="EMBL" id="JAHFYH010000001">
    <property type="protein sequence ID" value="KAH0237682.1"/>
    <property type="molecule type" value="Genomic_DNA"/>
</dbReference>
<reference evidence="1" key="2">
    <citation type="submission" date="2021-08" db="EMBL/GenBank/DDBJ databases">
        <authorList>
            <person name="Gostincar C."/>
            <person name="Sun X."/>
            <person name="Song Z."/>
            <person name="Gunde-Cimerman N."/>
        </authorList>
    </citation>
    <scope>NUCLEOTIDE SEQUENCE</scope>
    <source>
        <strain evidence="1">EXF-8016</strain>
    </source>
</reference>
<dbReference type="Proteomes" id="UP000767238">
    <property type="component" value="Unassembled WGS sequence"/>
</dbReference>
<name>A0A9P8KCB8_AURME</name>
<protein>
    <submittedName>
        <fullName evidence="1">Uncharacterized protein</fullName>
    </submittedName>
</protein>
<accession>A0A9P8KCB8</accession>
<proteinExistence type="predicted"/>
<sequence length="477" mass="54337">MVTDVDRLLNVGDAKLRSFRMLAIVDNNLMLDHGIASNARVYTYAQSRLTRFEVFVFGLHSVPYVNHTVPLPCWGLLRPDTESSDVLLVSQYIACIDLQLEDHRDVSDMLLSGHALFQIRLCLVDLLNPLDFAFWAQSTSTSGPQLRRLLYENHDLGDYAYFVTIARLLARRRPCVSYSVFQFSKLVHQLIRSFQIIRGTCARTAEKAKADLSRQQRLHTANEVAQYTARMVSKASSWVPKPPCCDISRNFQPIEPVTKAKKTQSAALRQPSDVGKRTAVTGWTNLAYFPRLWVALASNHDPGLRFKTINERDTYWQRPRTLDRTRRMGNHTDAATLGSTSIDEIAASRIARSCSKEVTSRSTEDTFRSSADTRVFKRLVFKFEVRRKKTSDQADMNLRERIDAYIDVPQDIRVWVCRFYIDSSPARFIVSDIPLKSSFSGVFVNIHRSSLNQPVTTGTSFGITAAVFFTQLLFTHF</sequence>
<comment type="caution">
    <text evidence="1">The sequence shown here is derived from an EMBL/GenBank/DDBJ whole genome shotgun (WGS) entry which is preliminary data.</text>
</comment>
<evidence type="ECO:0000313" key="2">
    <source>
        <dbReference type="Proteomes" id="UP000767238"/>
    </source>
</evidence>
<gene>
    <name evidence="1" type="ORF">KCV03_g102</name>
</gene>
<dbReference type="AlphaFoldDB" id="A0A9P8KCB8"/>
<reference evidence="1" key="1">
    <citation type="journal article" date="2021" name="J Fungi (Basel)">
        <title>Virulence traits and population genomics of the black yeast Aureobasidium melanogenum.</title>
        <authorList>
            <person name="Cernosa A."/>
            <person name="Sun X."/>
            <person name="Gostincar C."/>
            <person name="Fang C."/>
            <person name="Gunde-Cimerman N."/>
            <person name="Song Z."/>
        </authorList>
    </citation>
    <scope>NUCLEOTIDE SEQUENCE</scope>
    <source>
        <strain evidence="1">EXF-8016</strain>
    </source>
</reference>
<organism evidence="1 2">
    <name type="scientific">Aureobasidium melanogenum</name>
    <name type="common">Aureobasidium pullulans var. melanogenum</name>
    <dbReference type="NCBI Taxonomy" id="46634"/>
    <lineage>
        <taxon>Eukaryota</taxon>
        <taxon>Fungi</taxon>
        <taxon>Dikarya</taxon>
        <taxon>Ascomycota</taxon>
        <taxon>Pezizomycotina</taxon>
        <taxon>Dothideomycetes</taxon>
        <taxon>Dothideomycetidae</taxon>
        <taxon>Dothideales</taxon>
        <taxon>Saccotheciaceae</taxon>
        <taxon>Aureobasidium</taxon>
    </lineage>
</organism>
<evidence type="ECO:0000313" key="1">
    <source>
        <dbReference type="EMBL" id="KAH0237682.1"/>
    </source>
</evidence>